<evidence type="ECO:0000313" key="3">
    <source>
        <dbReference type="EMBL" id="MBI1756377.1"/>
    </source>
</evidence>
<sequence>MNAAKASWTRFFDPLLDWAYPRRCALCAALGDLSICEGCLGEFSPNPVALDPSEPLRWQFSVYRYESRVAQAVRRLKYSGATALARPLASTLADSVQAHGLLEEGIVIVPVPIHWTRRALRGFNQAAVLCEKLPTSLVRRDLLRRVRPTRPQAGLSPSERQRNLEHAFGASPKAQGLRVLLVDDVITTGHTVHECAKALLAQGAESVAALALAGNATP</sequence>
<evidence type="ECO:0000256" key="1">
    <source>
        <dbReference type="ARBA" id="ARBA00008007"/>
    </source>
</evidence>
<dbReference type="AlphaFoldDB" id="A0A931LS43"/>
<evidence type="ECO:0000313" key="4">
    <source>
        <dbReference type="Proteomes" id="UP000727962"/>
    </source>
</evidence>
<dbReference type="PANTHER" id="PTHR47505:SF1">
    <property type="entry name" value="DNA UTILIZATION PROTEIN YHGH"/>
    <property type="match status" value="1"/>
</dbReference>
<comment type="caution">
    <text evidence="3">The sequence shown here is derived from an EMBL/GenBank/DDBJ whole genome shotgun (WGS) entry which is preliminary data.</text>
</comment>
<proteinExistence type="inferred from homology"/>
<comment type="similarity">
    <text evidence="1">Belongs to the ComF/GntX family.</text>
</comment>
<protein>
    <submittedName>
        <fullName evidence="3">ComF family protein</fullName>
    </submittedName>
</protein>
<dbReference type="CDD" id="cd06223">
    <property type="entry name" value="PRTases_typeI"/>
    <property type="match status" value="1"/>
</dbReference>
<reference evidence="3" key="1">
    <citation type="submission" date="2020-07" db="EMBL/GenBank/DDBJ databases">
        <title>Huge and variable diversity of episymbiotic CPR bacteria and DPANN archaea in groundwater ecosystems.</title>
        <authorList>
            <person name="He C.Y."/>
            <person name="Keren R."/>
            <person name="Whittaker M."/>
            <person name="Farag I.F."/>
            <person name="Doudna J."/>
            <person name="Cate J.H.D."/>
            <person name="Banfield J.F."/>
        </authorList>
    </citation>
    <scope>NUCLEOTIDE SEQUENCE</scope>
    <source>
        <strain evidence="3">NC_groundwater_17_Pr7_B-0.1um_64_12</strain>
    </source>
</reference>
<dbReference type="Gene3D" id="3.40.50.2020">
    <property type="match status" value="1"/>
</dbReference>
<dbReference type="Pfam" id="PF00156">
    <property type="entry name" value="Pribosyltran"/>
    <property type="match status" value="1"/>
</dbReference>
<evidence type="ECO:0000259" key="2">
    <source>
        <dbReference type="Pfam" id="PF00156"/>
    </source>
</evidence>
<gene>
    <name evidence="3" type="ORF">HYR64_04630</name>
</gene>
<accession>A0A931LS43</accession>
<dbReference type="PANTHER" id="PTHR47505">
    <property type="entry name" value="DNA UTILIZATION PROTEIN YHGH"/>
    <property type="match status" value="1"/>
</dbReference>
<dbReference type="InterPro" id="IPR029057">
    <property type="entry name" value="PRTase-like"/>
</dbReference>
<dbReference type="InterPro" id="IPR000836">
    <property type="entry name" value="PRTase_dom"/>
</dbReference>
<dbReference type="InterPro" id="IPR051910">
    <property type="entry name" value="ComF/GntX_DNA_util-trans"/>
</dbReference>
<name>A0A931LS43_FIMGI</name>
<dbReference type="SUPFAM" id="SSF53271">
    <property type="entry name" value="PRTase-like"/>
    <property type="match status" value="1"/>
</dbReference>
<dbReference type="EMBL" id="JACOSL010000029">
    <property type="protein sequence ID" value="MBI1756377.1"/>
    <property type="molecule type" value="Genomic_DNA"/>
</dbReference>
<feature type="domain" description="Phosphoribosyltransferase" evidence="2">
    <location>
        <begin position="161"/>
        <end position="214"/>
    </location>
</feature>
<organism evidence="3 4">
    <name type="scientific">Fimbriimonas ginsengisoli</name>
    <dbReference type="NCBI Taxonomy" id="1005039"/>
    <lineage>
        <taxon>Bacteria</taxon>
        <taxon>Bacillati</taxon>
        <taxon>Armatimonadota</taxon>
        <taxon>Fimbriimonadia</taxon>
        <taxon>Fimbriimonadales</taxon>
        <taxon>Fimbriimonadaceae</taxon>
        <taxon>Fimbriimonas</taxon>
    </lineage>
</organism>
<dbReference type="Proteomes" id="UP000727962">
    <property type="component" value="Unassembled WGS sequence"/>
</dbReference>